<keyword evidence="3 15" id="KW-0813">Transport</keyword>
<keyword evidence="9 15" id="KW-0406">Ion transport</keyword>
<dbReference type="Proteomes" id="UP000183900">
    <property type="component" value="Unassembled WGS sequence"/>
</dbReference>
<keyword evidence="4 15" id="KW-1003">Cell membrane</keyword>
<evidence type="ECO:0000313" key="19">
    <source>
        <dbReference type="Proteomes" id="UP000183900"/>
    </source>
</evidence>
<keyword evidence="17" id="KW-0175">Coiled coil</keyword>
<evidence type="ECO:0000256" key="16">
    <source>
        <dbReference type="RuleBase" id="RU003848"/>
    </source>
</evidence>
<protein>
    <recommendedName>
        <fullName evidence="15">ATP synthase subunit b</fullName>
    </recommendedName>
    <alternativeName>
        <fullName evidence="15">ATP synthase F(0) sector subunit b</fullName>
    </alternativeName>
    <alternativeName>
        <fullName evidence="15">ATPase subunit I</fullName>
    </alternativeName>
    <alternativeName>
        <fullName evidence="15">F-type ATPase subunit b</fullName>
        <shortName evidence="15">F-ATPase subunit b</shortName>
    </alternativeName>
</protein>
<keyword evidence="8 15" id="KW-1133">Transmembrane helix</keyword>
<dbReference type="EMBL" id="CYHE01000003">
    <property type="protein sequence ID" value="CUA94722.1"/>
    <property type="molecule type" value="Genomic_DNA"/>
</dbReference>
<feature type="transmembrane region" description="Helical" evidence="15">
    <location>
        <begin position="34"/>
        <end position="52"/>
    </location>
</feature>
<dbReference type="RefSeq" id="WP_055455081.1">
    <property type="nucleotide sequence ID" value="NZ_CYHE01000003.1"/>
</dbReference>
<name>A0A0K6HUL2_9HYPH</name>
<dbReference type="PANTHER" id="PTHR33445">
    <property type="entry name" value="ATP SYNTHASE SUBUNIT B', CHLOROPLASTIC"/>
    <property type="match status" value="1"/>
</dbReference>
<dbReference type="InterPro" id="IPR050059">
    <property type="entry name" value="ATP_synthase_B_chain"/>
</dbReference>
<evidence type="ECO:0000256" key="17">
    <source>
        <dbReference type="SAM" id="Coils"/>
    </source>
</evidence>
<evidence type="ECO:0000256" key="2">
    <source>
        <dbReference type="ARBA" id="ARBA00005513"/>
    </source>
</evidence>
<dbReference type="NCBIfam" id="NF006612">
    <property type="entry name" value="PRK09174.1"/>
    <property type="match status" value="1"/>
</dbReference>
<keyword evidence="10 15" id="KW-0472">Membrane</keyword>
<dbReference type="InterPro" id="IPR002146">
    <property type="entry name" value="ATP_synth_b/b'su_bac/chlpt"/>
</dbReference>
<dbReference type="OrthoDB" id="9805716at2"/>
<dbReference type="GO" id="GO:0045259">
    <property type="term" value="C:proton-transporting ATP synthase complex"/>
    <property type="evidence" value="ECO:0007669"/>
    <property type="project" value="UniProtKB-KW"/>
</dbReference>
<dbReference type="CDD" id="cd06503">
    <property type="entry name" value="ATP-synt_Fo_b"/>
    <property type="match status" value="1"/>
</dbReference>
<evidence type="ECO:0000256" key="8">
    <source>
        <dbReference type="ARBA" id="ARBA00022989"/>
    </source>
</evidence>
<proteinExistence type="inferred from homology"/>
<evidence type="ECO:0000256" key="15">
    <source>
        <dbReference type="HAMAP-Rule" id="MF_01398"/>
    </source>
</evidence>
<keyword evidence="19" id="KW-1185">Reference proteome</keyword>
<keyword evidence="11 15" id="KW-0066">ATP synthesis</keyword>
<evidence type="ECO:0000256" key="6">
    <source>
        <dbReference type="ARBA" id="ARBA00022692"/>
    </source>
</evidence>
<dbReference type="Pfam" id="PF00430">
    <property type="entry name" value="ATP-synt_B"/>
    <property type="match status" value="1"/>
</dbReference>
<dbReference type="HAMAP" id="MF_01398">
    <property type="entry name" value="ATP_synth_b_bprime"/>
    <property type="match status" value="1"/>
</dbReference>
<evidence type="ECO:0000313" key="18">
    <source>
        <dbReference type="EMBL" id="CUA94722.1"/>
    </source>
</evidence>
<evidence type="ECO:0000256" key="1">
    <source>
        <dbReference type="ARBA" id="ARBA00004377"/>
    </source>
</evidence>
<sequence>MAGETHTTVDGQVILDVPASEHGAGFPPFDPTHFVSQLFWLFVTFLIFYWIMKNVALPRIAGILEDRHDRIAGDLSEAERLKRETDEAIAAYEQALSEARARARAIAQDTREKLKAETDARRATAEQGLAAKLAEADAHISSIKDKALAQVGEIASETSSALVEALIGVAPAKAEADAAVQSAAK</sequence>
<evidence type="ECO:0000256" key="3">
    <source>
        <dbReference type="ARBA" id="ARBA00022448"/>
    </source>
</evidence>
<evidence type="ECO:0000256" key="7">
    <source>
        <dbReference type="ARBA" id="ARBA00022781"/>
    </source>
</evidence>
<evidence type="ECO:0000256" key="9">
    <source>
        <dbReference type="ARBA" id="ARBA00023065"/>
    </source>
</evidence>
<dbReference type="GO" id="GO:0046961">
    <property type="term" value="F:proton-transporting ATPase activity, rotational mechanism"/>
    <property type="evidence" value="ECO:0007669"/>
    <property type="project" value="TreeGrafter"/>
</dbReference>
<evidence type="ECO:0000256" key="5">
    <source>
        <dbReference type="ARBA" id="ARBA00022547"/>
    </source>
</evidence>
<dbReference type="AlphaFoldDB" id="A0A0K6HUL2"/>
<dbReference type="GO" id="GO:0005886">
    <property type="term" value="C:plasma membrane"/>
    <property type="evidence" value="ECO:0007669"/>
    <property type="project" value="UniProtKB-SubCell"/>
</dbReference>
<organism evidence="18 19">
    <name type="scientific">Pannonibacter indicus</name>
    <dbReference type="NCBI Taxonomy" id="466044"/>
    <lineage>
        <taxon>Bacteria</taxon>
        <taxon>Pseudomonadati</taxon>
        <taxon>Pseudomonadota</taxon>
        <taxon>Alphaproteobacteria</taxon>
        <taxon>Hyphomicrobiales</taxon>
        <taxon>Stappiaceae</taxon>
        <taxon>Pannonibacter</taxon>
    </lineage>
</organism>
<dbReference type="GO" id="GO:0046933">
    <property type="term" value="F:proton-transporting ATP synthase activity, rotational mechanism"/>
    <property type="evidence" value="ECO:0007669"/>
    <property type="project" value="UniProtKB-UniRule"/>
</dbReference>
<comment type="subunit">
    <text evidence="14 15">F-type ATPases have 2 components, F(1) - the catalytic core - and F(0) - the membrane proton channel. F(1) has five subunits: alpha(3), beta(3), gamma(1), delta(1), epsilon(1). F(0) has three main subunits: a(1), b(2) and c(10-14). The alpha and beta chains form an alternating ring which encloses part of the gamma chain. F(1) is attached to F(0) by a central stalk formed by the gamma and epsilon chains, while a peripheral stalk is formed by the delta and b chains.</text>
</comment>
<evidence type="ECO:0000256" key="11">
    <source>
        <dbReference type="ARBA" id="ARBA00023310"/>
    </source>
</evidence>
<evidence type="ECO:0000256" key="13">
    <source>
        <dbReference type="ARBA" id="ARBA00025614"/>
    </source>
</evidence>
<keyword evidence="5 15" id="KW-0138">CF(0)</keyword>
<accession>A0A0K6HUL2</accession>
<gene>
    <name evidence="15" type="primary">atpF</name>
    <name evidence="18" type="ORF">Ga0061067_103284</name>
</gene>
<keyword evidence="7 15" id="KW-0375">Hydrogen ion transport</keyword>
<evidence type="ECO:0000256" key="4">
    <source>
        <dbReference type="ARBA" id="ARBA00022475"/>
    </source>
</evidence>
<evidence type="ECO:0000256" key="14">
    <source>
        <dbReference type="ARBA" id="ARBA00025830"/>
    </source>
</evidence>
<comment type="function">
    <text evidence="13">Component of the F(0) channel, it forms part of the peripheral stalk, linking F(1) to F(0). The b'-subunit is a diverged and duplicated form of b found in plants and photosynthetic bacteria.</text>
</comment>
<feature type="coiled-coil region" evidence="17">
    <location>
        <begin position="75"/>
        <end position="109"/>
    </location>
</feature>
<comment type="function">
    <text evidence="12 15">F(1)F(0) ATP synthase produces ATP from ADP in the presence of a proton or sodium gradient. F-type ATPases consist of two structural domains, F(1) containing the extramembraneous catalytic core and F(0) containing the membrane proton channel, linked together by a central stalk and a peripheral stalk. During catalysis, ATP synthesis in the catalytic domain of F(1) is coupled via a rotary mechanism of the central stalk subunits to proton translocation.</text>
</comment>
<comment type="similarity">
    <text evidence="2 15 16">Belongs to the ATPase B chain family.</text>
</comment>
<evidence type="ECO:0000256" key="10">
    <source>
        <dbReference type="ARBA" id="ARBA00023136"/>
    </source>
</evidence>
<comment type="subcellular location">
    <subcellularLocation>
        <location evidence="1">Cell inner membrane</location>
        <topology evidence="1">Single-pass membrane protein</topology>
    </subcellularLocation>
    <subcellularLocation>
        <location evidence="15">Cell membrane</location>
        <topology evidence="15">Single-pass membrane protein</topology>
    </subcellularLocation>
</comment>
<keyword evidence="6 15" id="KW-0812">Transmembrane</keyword>
<reference evidence="19" key="1">
    <citation type="submission" date="2015-08" db="EMBL/GenBank/DDBJ databases">
        <authorList>
            <person name="Varghese N."/>
        </authorList>
    </citation>
    <scope>NUCLEOTIDE SEQUENCE [LARGE SCALE GENOMIC DNA]</scope>
    <source>
        <strain evidence="19">DSM 23407</strain>
    </source>
</reference>
<evidence type="ECO:0000256" key="12">
    <source>
        <dbReference type="ARBA" id="ARBA00025198"/>
    </source>
</evidence>
<dbReference type="PANTHER" id="PTHR33445:SF1">
    <property type="entry name" value="ATP SYNTHASE SUBUNIT B"/>
    <property type="match status" value="1"/>
</dbReference>